<keyword evidence="2" id="KW-1185">Reference proteome</keyword>
<reference evidence="1" key="1">
    <citation type="submission" date="2025-08" db="UniProtKB">
        <authorList>
            <consortium name="Ensembl"/>
        </authorList>
    </citation>
    <scope>IDENTIFICATION</scope>
</reference>
<dbReference type="Ensembl" id="ENSPMGT00000016881.1">
    <property type="protein sequence ID" value="ENSPMGP00000015821.1"/>
    <property type="gene ID" value="ENSPMGG00000012967.1"/>
</dbReference>
<evidence type="ECO:0000313" key="2">
    <source>
        <dbReference type="Proteomes" id="UP000261520"/>
    </source>
</evidence>
<sequence length="95" mass="10988">MQQEKMELDLEIPSALVQTDGHLRRSNSVVISDLYWILLFVKRHIFHFCEAKQLKALFPISVLVWLVLSLMQSCDLVLNVPVSIINKQVRYSGSF</sequence>
<dbReference type="AlphaFoldDB" id="A0A3B4AH63"/>
<organism evidence="1 2">
    <name type="scientific">Periophthalmus magnuspinnatus</name>
    <dbReference type="NCBI Taxonomy" id="409849"/>
    <lineage>
        <taxon>Eukaryota</taxon>
        <taxon>Metazoa</taxon>
        <taxon>Chordata</taxon>
        <taxon>Craniata</taxon>
        <taxon>Vertebrata</taxon>
        <taxon>Euteleostomi</taxon>
        <taxon>Actinopterygii</taxon>
        <taxon>Neopterygii</taxon>
        <taxon>Teleostei</taxon>
        <taxon>Neoteleostei</taxon>
        <taxon>Acanthomorphata</taxon>
        <taxon>Gobiaria</taxon>
        <taxon>Gobiiformes</taxon>
        <taxon>Gobioidei</taxon>
        <taxon>Gobiidae</taxon>
        <taxon>Oxudercinae</taxon>
        <taxon>Periophthalmus</taxon>
    </lineage>
</organism>
<dbReference type="Proteomes" id="UP000261520">
    <property type="component" value="Unplaced"/>
</dbReference>
<accession>A0A3B4AH63</accession>
<name>A0A3B4AH63_9GOBI</name>
<protein>
    <submittedName>
        <fullName evidence="1">Uncharacterized protein</fullName>
    </submittedName>
</protein>
<evidence type="ECO:0000313" key="1">
    <source>
        <dbReference type="Ensembl" id="ENSPMGP00000015821.1"/>
    </source>
</evidence>
<dbReference type="STRING" id="409849.ENSPMGP00000015821"/>
<proteinExistence type="predicted"/>
<reference evidence="1" key="2">
    <citation type="submission" date="2025-09" db="UniProtKB">
        <authorList>
            <consortium name="Ensembl"/>
        </authorList>
    </citation>
    <scope>IDENTIFICATION</scope>
</reference>